<name>A0A1I5YVX6_9PSEU</name>
<dbReference type="STRING" id="112413.SAMN05421854_11368"/>
<dbReference type="Gene3D" id="3.60.15.10">
    <property type="entry name" value="Ribonuclease Z/Hydroxyacylglutathione hydrolase-like"/>
    <property type="match status" value="1"/>
</dbReference>
<dbReference type="Proteomes" id="UP000199137">
    <property type="component" value="Unassembled WGS sequence"/>
</dbReference>
<dbReference type="CDD" id="cd16282">
    <property type="entry name" value="metallo-hydrolase-like_MBL-fold"/>
    <property type="match status" value="1"/>
</dbReference>
<dbReference type="PANTHER" id="PTHR42951:SF4">
    <property type="entry name" value="ACYL-COENZYME A THIOESTERASE MBLAC2"/>
    <property type="match status" value="1"/>
</dbReference>
<evidence type="ECO:0000259" key="1">
    <source>
        <dbReference type="SMART" id="SM00849"/>
    </source>
</evidence>
<dbReference type="InterPro" id="IPR036866">
    <property type="entry name" value="RibonucZ/Hydroxyglut_hydro"/>
</dbReference>
<dbReference type="InterPro" id="IPR001279">
    <property type="entry name" value="Metallo-B-lactamas"/>
</dbReference>
<dbReference type="PANTHER" id="PTHR42951">
    <property type="entry name" value="METALLO-BETA-LACTAMASE DOMAIN-CONTAINING"/>
    <property type="match status" value="1"/>
</dbReference>
<dbReference type="RefSeq" id="WP_093576119.1">
    <property type="nucleotide sequence ID" value="NZ_FOWC01000013.1"/>
</dbReference>
<evidence type="ECO:0000313" key="2">
    <source>
        <dbReference type="EMBL" id="SFQ48379.1"/>
    </source>
</evidence>
<feature type="domain" description="Metallo-beta-lactamase" evidence="1">
    <location>
        <begin position="19"/>
        <end position="213"/>
    </location>
</feature>
<accession>A0A1I5YVX6</accession>
<dbReference type="AlphaFoldDB" id="A0A1I5YVX6"/>
<reference evidence="2 3" key="1">
    <citation type="submission" date="2016-10" db="EMBL/GenBank/DDBJ databases">
        <authorList>
            <person name="de Groot N.N."/>
        </authorList>
    </citation>
    <scope>NUCLEOTIDE SEQUENCE [LARGE SCALE GENOMIC DNA]</scope>
    <source>
        <strain evidence="2 3">DSM 44637</strain>
    </source>
</reference>
<dbReference type="EMBL" id="FOWC01000013">
    <property type="protein sequence ID" value="SFQ48379.1"/>
    <property type="molecule type" value="Genomic_DNA"/>
</dbReference>
<gene>
    <name evidence="2" type="ORF">SAMN05421854_11368</name>
</gene>
<proteinExistence type="predicted"/>
<evidence type="ECO:0000313" key="3">
    <source>
        <dbReference type="Proteomes" id="UP000199137"/>
    </source>
</evidence>
<sequence>MSWTEVADRVFARRYDELDLTTGLVLGQEQCLVIDTRGDVDQGAEFAAAVRELTELPWSVVYTHAHFDHAFGTTPFLPCDVWAHPGCLRAMLKNGEADKQTWAAHYREEGKPDIAGAIERTGLMPPDRLVEDRAELDLGGRTVTLVHPGPAHTDHDLLVHVPDAEVVFAGDVVEHGPHGFTAYSFGPDDQLDAWAAAMDALLALEPRVVVPGHGDPVDAAFVRTHRGGLLRLHELKARGASREEALRSSPYPEEVTRAALGFS</sequence>
<dbReference type="OrthoDB" id="2273115at2"/>
<dbReference type="InterPro" id="IPR050855">
    <property type="entry name" value="NDM-1-like"/>
</dbReference>
<dbReference type="Pfam" id="PF00753">
    <property type="entry name" value="Lactamase_B"/>
    <property type="match status" value="1"/>
</dbReference>
<protein>
    <submittedName>
        <fullName evidence="2">Glyoxylase, beta-lactamase superfamily II</fullName>
    </submittedName>
</protein>
<dbReference type="SMART" id="SM00849">
    <property type="entry name" value="Lactamase_B"/>
    <property type="match status" value="1"/>
</dbReference>
<dbReference type="SUPFAM" id="SSF56281">
    <property type="entry name" value="Metallo-hydrolase/oxidoreductase"/>
    <property type="match status" value="1"/>
</dbReference>
<organism evidence="2 3">
    <name type="scientific">Amycolatopsis rubida</name>
    <dbReference type="NCBI Taxonomy" id="112413"/>
    <lineage>
        <taxon>Bacteria</taxon>
        <taxon>Bacillati</taxon>
        <taxon>Actinomycetota</taxon>
        <taxon>Actinomycetes</taxon>
        <taxon>Pseudonocardiales</taxon>
        <taxon>Pseudonocardiaceae</taxon>
        <taxon>Amycolatopsis</taxon>
    </lineage>
</organism>